<evidence type="ECO:0000256" key="4">
    <source>
        <dbReference type="ARBA" id="ARBA00023130"/>
    </source>
</evidence>
<dbReference type="SMART" id="SM00252">
    <property type="entry name" value="SH2"/>
    <property type="match status" value="1"/>
</dbReference>
<keyword evidence="1" id="KW-0399">Innate immunity</keyword>
<dbReference type="OMA" id="YSPGRNE"/>
<accession>A0A0E9X2D6</accession>
<dbReference type="PRINTS" id="PR00401">
    <property type="entry name" value="SH2DOMAIN"/>
</dbReference>
<evidence type="ECO:0000256" key="2">
    <source>
        <dbReference type="ARBA" id="ARBA00022859"/>
    </source>
</evidence>
<sequence length="125" mass="14161">MEPVSVYHGPISKETGERLLGEAGRDGSYLIRDSESKPGVYCLCVLYQSYVYTYRLYKAEDGSWTAETTPGVEKRFFRKIKNLIATYQKPGQGIAVPLTYPINVQKNQTIKDRKQDGTIYLGNPM</sequence>
<evidence type="ECO:0000256" key="5">
    <source>
        <dbReference type="PROSITE-ProRule" id="PRU00191"/>
    </source>
</evidence>
<dbReference type="RefSeq" id="XP_035267474.1">
    <property type="nucleotide sequence ID" value="XM_035411583.1"/>
</dbReference>
<dbReference type="InterPro" id="IPR036860">
    <property type="entry name" value="SH2_dom_sf"/>
</dbReference>
<organism evidence="7">
    <name type="scientific">Anguilla anguilla</name>
    <name type="common">European freshwater eel</name>
    <name type="synonym">Muraena anguilla</name>
    <dbReference type="NCBI Taxonomy" id="7936"/>
    <lineage>
        <taxon>Eukaryota</taxon>
        <taxon>Metazoa</taxon>
        <taxon>Chordata</taxon>
        <taxon>Craniata</taxon>
        <taxon>Vertebrata</taxon>
        <taxon>Euteleostomi</taxon>
        <taxon>Actinopterygii</taxon>
        <taxon>Neopterygii</taxon>
        <taxon>Teleostei</taxon>
        <taxon>Anguilliformes</taxon>
        <taxon>Anguillidae</taxon>
        <taxon>Anguilla</taxon>
    </lineage>
</organism>
<evidence type="ECO:0000259" key="6">
    <source>
        <dbReference type="PROSITE" id="PS50001"/>
    </source>
</evidence>
<dbReference type="Pfam" id="PF00017">
    <property type="entry name" value="SH2"/>
    <property type="match status" value="1"/>
</dbReference>
<dbReference type="AlphaFoldDB" id="A0A0E9X2D6"/>
<dbReference type="PANTHER" id="PTHR46051:SF1">
    <property type="entry name" value="INOSITOL POLYPHOSPHATE-RELATED PHOSPHATASE DOMAIN-CONTAINING PROTEIN"/>
    <property type="match status" value="1"/>
</dbReference>
<dbReference type="CTD" id="100148259"/>
<dbReference type="GeneID" id="118224256"/>
<dbReference type="GO" id="GO:0045087">
    <property type="term" value="P:innate immune response"/>
    <property type="evidence" value="ECO:0007669"/>
    <property type="project" value="UniProtKB-KW"/>
</dbReference>
<reference evidence="7" key="2">
    <citation type="journal article" date="2015" name="Fish Shellfish Immunol.">
        <title>Early steps in the European eel (Anguilla anguilla)-Vibrio vulnificus interaction in the gills: Role of the RtxA13 toxin.</title>
        <authorList>
            <person name="Callol A."/>
            <person name="Pajuelo D."/>
            <person name="Ebbesson L."/>
            <person name="Teles M."/>
            <person name="MacKenzie S."/>
            <person name="Amaro C."/>
        </authorList>
    </citation>
    <scope>NUCLEOTIDE SEQUENCE</scope>
</reference>
<dbReference type="GO" id="GO:0009966">
    <property type="term" value="P:regulation of signal transduction"/>
    <property type="evidence" value="ECO:0007669"/>
    <property type="project" value="TreeGrafter"/>
</dbReference>
<protein>
    <recommendedName>
        <fullName evidence="6">SH2 domain-containing protein</fullName>
    </recommendedName>
</protein>
<dbReference type="Gene3D" id="3.30.505.10">
    <property type="entry name" value="SH2 domain"/>
    <property type="match status" value="1"/>
</dbReference>
<name>A0A0E9X2D6_ANGAN</name>
<dbReference type="KEGG" id="aang:118224256"/>
<evidence type="ECO:0000256" key="3">
    <source>
        <dbReference type="ARBA" id="ARBA00022999"/>
    </source>
</evidence>
<proteinExistence type="predicted"/>
<dbReference type="SUPFAM" id="SSF55550">
    <property type="entry name" value="SH2 domain"/>
    <property type="match status" value="1"/>
</dbReference>
<dbReference type="GO" id="GO:0002250">
    <property type="term" value="P:adaptive immune response"/>
    <property type="evidence" value="ECO:0007669"/>
    <property type="project" value="UniProtKB-KW"/>
</dbReference>
<feature type="domain" description="SH2" evidence="6">
    <location>
        <begin position="6"/>
        <end position="102"/>
    </location>
</feature>
<reference evidence="7" key="1">
    <citation type="submission" date="2014-11" db="EMBL/GenBank/DDBJ databases">
        <authorList>
            <person name="Amaro Gonzalez C."/>
        </authorList>
    </citation>
    <scope>NUCLEOTIDE SEQUENCE</scope>
</reference>
<evidence type="ECO:0000313" key="7">
    <source>
        <dbReference type="EMBL" id="JAH96065.1"/>
    </source>
</evidence>
<keyword evidence="2" id="KW-0391">Immunity</keyword>
<dbReference type="InterPro" id="IPR000980">
    <property type="entry name" value="SH2"/>
</dbReference>
<dbReference type="PROSITE" id="PS50001">
    <property type="entry name" value="SH2"/>
    <property type="match status" value="1"/>
</dbReference>
<dbReference type="PANTHER" id="PTHR46051">
    <property type="entry name" value="SH2 DOMAIN-CONTAINING PROTEIN"/>
    <property type="match status" value="1"/>
</dbReference>
<dbReference type="GO" id="GO:0050776">
    <property type="term" value="P:regulation of immune response"/>
    <property type="evidence" value="ECO:0007669"/>
    <property type="project" value="TreeGrafter"/>
</dbReference>
<dbReference type="OrthoDB" id="10053436at2759"/>
<evidence type="ECO:0000256" key="1">
    <source>
        <dbReference type="ARBA" id="ARBA00022588"/>
    </source>
</evidence>
<keyword evidence="4" id="KW-1064">Adaptive immunity</keyword>
<keyword evidence="3 5" id="KW-0727">SH2 domain</keyword>
<dbReference type="EMBL" id="GBXM01012512">
    <property type="protein sequence ID" value="JAH96065.1"/>
    <property type="molecule type" value="Transcribed_RNA"/>
</dbReference>